<evidence type="ECO:0008006" key="4">
    <source>
        <dbReference type="Google" id="ProtNLM"/>
    </source>
</evidence>
<keyword evidence="1" id="KW-1133">Transmembrane helix</keyword>
<keyword evidence="3" id="KW-1185">Reference proteome</keyword>
<name>A0ABS4XHX5_9MICC</name>
<dbReference type="Proteomes" id="UP001296993">
    <property type="component" value="Unassembled WGS sequence"/>
</dbReference>
<comment type="caution">
    <text evidence="2">The sequence shown here is derived from an EMBL/GenBank/DDBJ whole genome shotgun (WGS) entry which is preliminary data.</text>
</comment>
<gene>
    <name evidence="2" type="ORF">JOF47_002775</name>
</gene>
<organism evidence="2 3">
    <name type="scientific">Paeniglutamicibacter kerguelensis</name>
    <dbReference type="NCBI Taxonomy" id="254788"/>
    <lineage>
        <taxon>Bacteria</taxon>
        <taxon>Bacillati</taxon>
        <taxon>Actinomycetota</taxon>
        <taxon>Actinomycetes</taxon>
        <taxon>Micrococcales</taxon>
        <taxon>Micrococcaceae</taxon>
        <taxon>Paeniglutamicibacter</taxon>
    </lineage>
</organism>
<evidence type="ECO:0000256" key="1">
    <source>
        <dbReference type="SAM" id="Phobius"/>
    </source>
</evidence>
<feature type="transmembrane region" description="Helical" evidence="1">
    <location>
        <begin position="65"/>
        <end position="85"/>
    </location>
</feature>
<evidence type="ECO:0000313" key="2">
    <source>
        <dbReference type="EMBL" id="MBP2387264.1"/>
    </source>
</evidence>
<evidence type="ECO:0000313" key="3">
    <source>
        <dbReference type="Proteomes" id="UP001296993"/>
    </source>
</evidence>
<feature type="transmembrane region" description="Helical" evidence="1">
    <location>
        <begin position="123"/>
        <end position="140"/>
    </location>
</feature>
<feature type="transmembrane region" description="Helical" evidence="1">
    <location>
        <begin position="12"/>
        <end position="31"/>
    </location>
</feature>
<reference evidence="2 3" key="1">
    <citation type="submission" date="2021-03" db="EMBL/GenBank/DDBJ databases">
        <title>Sequencing the genomes of 1000 actinobacteria strains.</title>
        <authorList>
            <person name="Klenk H.-P."/>
        </authorList>
    </citation>
    <scope>NUCLEOTIDE SEQUENCE [LARGE SCALE GENOMIC DNA]</scope>
    <source>
        <strain evidence="2 3">DSM 15797</strain>
    </source>
</reference>
<feature type="transmembrane region" description="Helical" evidence="1">
    <location>
        <begin position="37"/>
        <end position="58"/>
    </location>
</feature>
<dbReference type="EMBL" id="JAGIOF010000001">
    <property type="protein sequence ID" value="MBP2387264.1"/>
    <property type="molecule type" value="Genomic_DNA"/>
</dbReference>
<sequence length="208" mass="21782">MTSRGSRVARGWIGALFATGTAAVSHVLGGGAAPHPLLVILSLAVSGSICCTLAGRLLSLTRMALGVLASQAFFHMVFGIGNAPARTSASPLITDMHHAHAGMAATPPITFTIPVAELSGHGVQMWFGHAVAAILTVLFLRYGEVSAVRLVEAFRLKITLVLRLVHVWAPAPRRLKASATTKLFPLSNLGLPLPVMRHRGPPAHASVS</sequence>
<accession>A0ABS4XHX5</accession>
<protein>
    <recommendedName>
        <fullName evidence="4">MFS transporter</fullName>
    </recommendedName>
</protein>
<keyword evidence="1" id="KW-0812">Transmembrane</keyword>
<keyword evidence="1" id="KW-0472">Membrane</keyword>
<proteinExistence type="predicted"/>